<evidence type="ECO:0000313" key="4">
    <source>
        <dbReference type="Proteomes" id="UP001166291"/>
    </source>
</evidence>
<keyword evidence="4" id="KW-1185">Reference proteome</keyword>
<name>A0ABS6VYA8_9GAMM</name>
<dbReference type="Proteomes" id="UP001166291">
    <property type="component" value="Unassembled WGS sequence"/>
</dbReference>
<sequence>MKYVVVDAFTERKFAGNSAAVCLVEGHLSDALMQQIAAEFNLSETAYLALQSDGCWSLRWFTPMIEVNLCGHATLAAAHVLWTEFGVSDEVLRFATRSGELRVSRMGAVVSMRFPITVTVNSDTTGWAQTIVKPALLSGAAIAGEDYLIELKDAMAVQNFTPDLPAIAALNSRGLIVSAKGAQGSGLDFVSRFFAPNAGIDEDPVTGSAHCALAHYWAQKLAKTDFVAKQVSRRGGVLGVAIDGDIVVLSGKAISTMSGELRLG</sequence>
<protein>
    <submittedName>
        <fullName evidence="3">PhzF family phenazine biosynthesis protein</fullName>
    </submittedName>
</protein>
<dbReference type="NCBIfam" id="TIGR00654">
    <property type="entry name" value="PhzF_family"/>
    <property type="match status" value="1"/>
</dbReference>
<keyword evidence="2" id="KW-0413">Isomerase</keyword>
<organism evidence="3 4">
    <name type="scientific">Zhongshania aquimaris</name>
    <dbReference type="NCBI Taxonomy" id="2857107"/>
    <lineage>
        <taxon>Bacteria</taxon>
        <taxon>Pseudomonadati</taxon>
        <taxon>Pseudomonadota</taxon>
        <taxon>Gammaproteobacteria</taxon>
        <taxon>Cellvibrionales</taxon>
        <taxon>Spongiibacteraceae</taxon>
        <taxon>Zhongshania</taxon>
    </lineage>
</organism>
<dbReference type="Pfam" id="PF02567">
    <property type="entry name" value="PhzC-PhzF"/>
    <property type="match status" value="1"/>
</dbReference>
<dbReference type="PIRSF" id="PIRSF016184">
    <property type="entry name" value="PhzC_PhzF"/>
    <property type="match status" value="1"/>
</dbReference>
<gene>
    <name evidence="3" type="ORF">KXJ70_17645</name>
</gene>
<comment type="similarity">
    <text evidence="1">Belongs to the PhzF family.</text>
</comment>
<dbReference type="PANTHER" id="PTHR13774:SF17">
    <property type="entry name" value="PHENAZINE BIOSYNTHESIS-LIKE DOMAIN-CONTAINING PROTEIN"/>
    <property type="match status" value="1"/>
</dbReference>
<reference evidence="3" key="1">
    <citation type="submission" date="2021-07" db="EMBL/GenBank/DDBJ databases">
        <title>Zhongshania sp. CAU 1632 isolated from seawater.</title>
        <authorList>
            <person name="Kim W."/>
        </authorList>
    </citation>
    <scope>NUCLEOTIDE SEQUENCE</scope>
    <source>
        <strain evidence="3">CAU 1632</strain>
    </source>
</reference>
<dbReference type="PANTHER" id="PTHR13774">
    <property type="entry name" value="PHENAZINE BIOSYNTHESIS PROTEIN"/>
    <property type="match status" value="1"/>
</dbReference>
<comment type="caution">
    <text evidence="3">The sequence shown here is derived from an EMBL/GenBank/DDBJ whole genome shotgun (WGS) entry which is preliminary data.</text>
</comment>
<dbReference type="EMBL" id="JAHWDQ010000006">
    <property type="protein sequence ID" value="MBW2942626.1"/>
    <property type="molecule type" value="Genomic_DNA"/>
</dbReference>
<dbReference type="RefSeq" id="WP_219044869.1">
    <property type="nucleotide sequence ID" value="NZ_JAHWDQ010000006.1"/>
</dbReference>
<dbReference type="InterPro" id="IPR003719">
    <property type="entry name" value="Phenazine_PhzF-like"/>
</dbReference>
<evidence type="ECO:0000256" key="2">
    <source>
        <dbReference type="ARBA" id="ARBA00023235"/>
    </source>
</evidence>
<evidence type="ECO:0000256" key="1">
    <source>
        <dbReference type="ARBA" id="ARBA00008270"/>
    </source>
</evidence>
<accession>A0ABS6VYA8</accession>
<proteinExistence type="inferred from homology"/>
<evidence type="ECO:0000313" key="3">
    <source>
        <dbReference type="EMBL" id="MBW2942626.1"/>
    </source>
</evidence>